<feature type="domain" description="Heparan-alpha-glucosaminide N-acetyltransferase catalytic" evidence="2">
    <location>
        <begin position="15"/>
        <end position="192"/>
    </location>
</feature>
<organism evidence="3 4">
    <name type="scientific">Frondihabitans sucicola</name>
    <dbReference type="NCBI Taxonomy" id="1268041"/>
    <lineage>
        <taxon>Bacteria</taxon>
        <taxon>Bacillati</taxon>
        <taxon>Actinomycetota</taxon>
        <taxon>Actinomycetes</taxon>
        <taxon>Micrococcales</taxon>
        <taxon>Microbacteriaceae</taxon>
        <taxon>Frondihabitans</taxon>
    </lineage>
</organism>
<accession>A0ABM8GTG3</accession>
<feature type="transmembrane region" description="Helical" evidence="1">
    <location>
        <begin position="115"/>
        <end position="131"/>
    </location>
</feature>
<evidence type="ECO:0000259" key="2">
    <source>
        <dbReference type="Pfam" id="PF07786"/>
    </source>
</evidence>
<dbReference type="InterPro" id="IPR012429">
    <property type="entry name" value="HGSNAT_cat"/>
</dbReference>
<feature type="transmembrane region" description="Helical" evidence="1">
    <location>
        <begin position="92"/>
        <end position="109"/>
    </location>
</feature>
<evidence type="ECO:0000313" key="4">
    <source>
        <dbReference type="Proteomes" id="UP001321486"/>
    </source>
</evidence>
<evidence type="ECO:0000313" key="3">
    <source>
        <dbReference type="EMBL" id="BDZ51760.1"/>
    </source>
</evidence>
<sequence>MTSAASTPSGSGPGRLVGIDAARGLALLGMFTAHLTNVQQILDWGEPGTWWVVAAGRSSVLFAVLAGVSLALVTGRDHPLRGPALTGARRRITVRGILIAVLGLGLILLETPVAVILPTYGILFVVLLPALSWRRAALLWSAGALAVIALPVFAVTAVALGDAGSTVHQVLLSYPPVTFAAYLLVGLAVGRSDLRSRRVLARLAGGGAALAVAAYAAGRR</sequence>
<feature type="transmembrane region" description="Helical" evidence="1">
    <location>
        <begin position="138"/>
        <end position="160"/>
    </location>
</feature>
<protein>
    <recommendedName>
        <fullName evidence="2">Heparan-alpha-glucosaminide N-acetyltransferase catalytic domain-containing protein</fullName>
    </recommendedName>
</protein>
<reference evidence="4" key="1">
    <citation type="journal article" date="2019" name="Int. J. Syst. Evol. Microbiol.">
        <title>The Global Catalogue of Microorganisms (GCM) 10K type strain sequencing project: providing services to taxonomists for standard genome sequencing and annotation.</title>
        <authorList>
            <consortium name="The Broad Institute Genomics Platform"/>
            <consortium name="The Broad Institute Genome Sequencing Center for Infectious Disease"/>
            <person name="Wu L."/>
            <person name="Ma J."/>
        </authorList>
    </citation>
    <scope>NUCLEOTIDE SEQUENCE [LARGE SCALE GENOMIC DNA]</scope>
    <source>
        <strain evidence="4">NBRC 108728</strain>
    </source>
</reference>
<dbReference type="Proteomes" id="UP001321486">
    <property type="component" value="Chromosome"/>
</dbReference>
<keyword evidence="4" id="KW-1185">Reference proteome</keyword>
<keyword evidence="1" id="KW-0472">Membrane</keyword>
<gene>
    <name evidence="3" type="ORF">GCM10025867_40010</name>
</gene>
<dbReference type="EMBL" id="AP027732">
    <property type="protein sequence ID" value="BDZ51760.1"/>
    <property type="molecule type" value="Genomic_DNA"/>
</dbReference>
<proteinExistence type="predicted"/>
<name>A0ABM8GTG3_9MICO</name>
<dbReference type="RefSeq" id="WP_286344453.1">
    <property type="nucleotide sequence ID" value="NZ_AP027732.1"/>
</dbReference>
<keyword evidence="1" id="KW-1133">Transmembrane helix</keyword>
<feature type="transmembrane region" description="Helical" evidence="1">
    <location>
        <begin position="199"/>
        <end position="218"/>
    </location>
</feature>
<feature type="transmembrane region" description="Helical" evidence="1">
    <location>
        <begin position="50"/>
        <end position="72"/>
    </location>
</feature>
<keyword evidence="1" id="KW-0812">Transmembrane</keyword>
<dbReference type="Pfam" id="PF07786">
    <property type="entry name" value="HGSNAT_cat"/>
    <property type="match status" value="1"/>
</dbReference>
<evidence type="ECO:0000256" key="1">
    <source>
        <dbReference type="SAM" id="Phobius"/>
    </source>
</evidence>
<feature type="transmembrane region" description="Helical" evidence="1">
    <location>
        <begin position="172"/>
        <end position="190"/>
    </location>
</feature>